<reference evidence="4" key="1">
    <citation type="submission" date="2021-02" db="EMBL/GenBank/DDBJ databases">
        <authorList>
            <person name="Nowell W R."/>
        </authorList>
    </citation>
    <scope>NUCLEOTIDE SEQUENCE</scope>
</reference>
<keyword evidence="5" id="KW-1185">Reference proteome</keyword>
<dbReference type="PANTHER" id="PTHR45715">
    <property type="entry name" value="ATPASE H+-TRANSPORTING V1 SUBUNIT E1A-RELATED"/>
    <property type="match status" value="1"/>
</dbReference>
<dbReference type="InterPro" id="IPR002842">
    <property type="entry name" value="ATPase_V1_Esu"/>
</dbReference>
<dbReference type="Gene3D" id="6.10.250.1620">
    <property type="match status" value="1"/>
</dbReference>
<name>A0A815Q3S2_ADIRI</name>
<gene>
    <name evidence="4" type="ORF">XAT740_LOCUS37221</name>
</gene>
<dbReference type="EMBL" id="CAJNOR010003892">
    <property type="protein sequence ID" value="CAF1457137.1"/>
    <property type="molecule type" value="Genomic_DNA"/>
</dbReference>
<dbReference type="GO" id="GO:0046961">
    <property type="term" value="F:proton-transporting ATPase activity, rotational mechanism"/>
    <property type="evidence" value="ECO:0007669"/>
    <property type="project" value="InterPro"/>
</dbReference>
<dbReference type="Pfam" id="PF01991">
    <property type="entry name" value="vATP-synt_E"/>
    <property type="match status" value="1"/>
</dbReference>
<evidence type="ECO:0000313" key="5">
    <source>
        <dbReference type="Proteomes" id="UP000663828"/>
    </source>
</evidence>
<comment type="caution">
    <text evidence="4">The sequence shown here is derived from an EMBL/GenBank/DDBJ whole genome shotgun (WGS) entry which is preliminary data.</text>
</comment>
<organism evidence="4 5">
    <name type="scientific">Adineta ricciae</name>
    <name type="common">Rotifer</name>
    <dbReference type="NCBI Taxonomy" id="249248"/>
    <lineage>
        <taxon>Eukaryota</taxon>
        <taxon>Metazoa</taxon>
        <taxon>Spiralia</taxon>
        <taxon>Gnathifera</taxon>
        <taxon>Rotifera</taxon>
        <taxon>Eurotatoria</taxon>
        <taxon>Bdelloidea</taxon>
        <taxon>Adinetida</taxon>
        <taxon>Adinetidae</taxon>
        <taxon>Adineta</taxon>
    </lineage>
</organism>
<evidence type="ECO:0000313" key="4">
    <source>
        <dbReference type="EMBL" id="CAF1457137.1"/>
    </source>
</evidence>
<keyword evidence="2" id="KW-0813">Transport</keyword>
<evidence type="ECO:0000256" key="3">
    <source>
        <dbReference type="ARBA" id="ARBA00023065"/>
    </source>
</evidence>
<protein>
    <submittedName>
        <fullName evidence="4">Uncharacterized protein</fullName>
    </submittedName>
</protein>
<sequence length="47" mass="5476">MTLSEFDVTKQIQQMISFIQQEAAEKVEEIEAKAEEEFNIEKSRLVS</sequence>
<evidence type="ECO:0000256" key="2">
    <source>
        <dbReference type="ARBA" id="ARBA00022448"/>
    </source>
</evidence>
<dbReference type="GO" id="GO:0033178">
    <property type="term" value="C:proton-transporting two-sector ATPase complex, catalytic domain"/>
    <property type="evidence" value="ECO:0007669"/>
    <property type="project" value="InterPro"/>
</dbReference>
<evidence type="ECO:0000256" key="1">
    <source>
        <dbReference type="ARBA" id="ARBA00005901"/>
    </source>
</evidence>
<dbReference type="Proteomes" id="UP000663828">
    <property type="component" value="Unassembled WGS sequence"/>
</dbReference>
<feature type="non-terminal residue" evidence="4">
    <location>
        <position position="1"/>
    </location>
</feature>
<accession>A0A815Q3S2</accession>
<proteinExistence type="inferred from homology"/>
<keyword evidence="3" id="KW-0406">Ion transport</keyword>
<comment type="similarity">
    <text evidence="1">Belongs to the V-ATPase E subunit family.</text>
</comment>
<dbReference type="AlphaFoldDB" id="A0A815Q3S2"/>